<evidence type="ECO:0000256" key="1">
    <source>
        <dbReference type="SAM" id="MobiDB-lite"/>
    </source>
</evidence>
<feature type="compositionally biased region" description="Basic and acidic residues" evidence="1">
    <location>
        <begin position="716"/>
        <end position="741"/>
    </location>
</feature>
<feature type="region of interest" description="Disordered" evidence="1">
    <location>
        <begin position="75"/>
        <end position="136"/>
    </location>
</feature>
<comment type="caution">
    <text evidence="2">The sequence shown here is derived from an EMBL/GenBank/DDBJ whole genome shotgun (WGS) entry which is preliminary data.</text>
</comment>
<protein>
    <recommendedName>
        <fullName evidence="4">SoHo domain-containing protein</fullName>
    </recommendedName>
</protein>
<feature type="compositionally biased region" description="Basic and acidic residues" evidence="1">
    <location>
        <begin position="1363"/>
        <end position="1394"/>
    </location>
</feature>
<dbReference type="EMBL" id="CAXLJL010000002">
    <property type="protein sequence ID" value="CAL5129615.1"/>
    <property type="molecule type" value="Genomic_DNA"/>
</dbReference>
<feature type="compositionally biased region" description="Basic and acidic residues" evidence="1">
    <location>
        <begin position="597"/>
        <end position="607"/>
    </location>
</feature>
<feature type="compositionally biased region" description="Basic and acidic residues" evidence="1">
    <location>
        <begin position="1419"/>
        <end position="1445"/>
    </location>
</feature>
<evidence type="ECO:0000313" key="3">
    <source>
        <dbReference type="Proteomes" id="UP001497525"/>
    </source>
</evidence>
<feature type="compositionally biased region" description="Basic and acidic residues" evidence="1">
    <location>
        <begin position="1034"/>
        <end position="1047"/>
    </location>
</feature>
<feature type="compositionally biased region" description="Basic and acidic residues" evidence="1">
    <location>
        <begin position="1489"/>
        <end position="1508"/>
    </location>
</feature>
<feature type="compositionally biased region" description="Low complexity" evidence="1">
    <location>
        <begin position="578"/>
        <end position="590"/>
    </location>
</feature>
<proteinExistence type="predicted"/>
<feature type="compositionally biased region" description="Basic and acidic residues" evidence="1">
    <location>
        <begin position="665"/>
        <end position="684"/>
    </location>
</feature>
<feature type="compositionally biased region" description="Basic and acidic residues" evidence="1">
    <location>
        <begin position="920"/>
        <end position="956"/>
    </location>
</feature>
<feature type="compositionally biased region" description="Polar residues" evidence="1">
    <location>
        <begin position="689"/>
        <end position="702"/>
    </location>
</feature>
<reference evidence="2" key="1">
    <citation type="submission" date="2024-06" db="EMBL/GenBank/DDBJ databases">
        <authorList>
            <person name="Liu X."/>
            <person name="Lenzi L."/>
            <person name="Haldenby T S."/>
            <person name="Uol C."/>
        </authorList>
    </citation>
    <scope>NUCLEOTIDE SEQUENCE</scope>
</reference>
<feature type="compositionally biased region" description="Polar residues" evidence="1">
    <location>
        <begin position="1511"/>
        <end position="1525"/>
    </location>
</feature>
<feature type="region of interest" description="Disordered" evidence="1">
    <location>
        <begin position="987"/>
        <end position="1477"/>
    </location>
</feature>
<feature type="compositionally biased region" description="Basic and acidic residues" evidence="1">
    <location>
        <begin position="75"/>
        <end position="88"/>
    </location>
</feature>
<feature type="compositionally biased region" description="Basic and acidic residues" evidence="1">
    <location>
        <begin position="1282"/>
        <end position="1294"/>
    </location>
</feature>
<feature type="compositionally biased region" description="Basic and acidic residues" evidence="1">
    <location>
        <begin position="1253"/>
        <end position="1262"/>
    </location>
</feature>
<feature type="compositionally biased region" description="Basic and acidic residues" evidence="1">
    <location>
        <begin position="794"/>
        <end position="803"/>
    </location>
</feature>
<evidence type="ECO:0000313" key="2">
    <source>
        <dbReference type="EMBL" id="CAL5129615.1"/>
    </source>
</evidence>
<name>A0AAV2SZG1_CALDB</name>
<sequence length="1591" mass="177984">MSQPTNGCNARLQELVEQYEAAAIDAIDICFSTKLSSQSSQTGTQQPQAPSIKEIFENLRVTLDAWWECYEETKVHRQVPEEPDKKPSVEPTDNAVNDEVSENNQTEKLPEMIDRPTLQGDNTEERSSERSVSCGNAEEMQPVVDPNFNNPEIRCSTALDHLADMVNEHSEGNPCPGVTDEQAKLDRPSLMACDHTQKDRCTYVHPQKNLPNDAPMSCSEDNNISALTSHVEDICCSELLAVTAGGTSRPTFMEEDKRLVIHKPPLDFPHQNNGIPRSDTTAGLKPTPADDWESAMLLNKPTFSLKTIIKLKAADSWIEAYGSDYNTTTSLSVYNAEDDKANSTKADDTSFRSNRTTLSLNVHPQNWSGRGEKNQRIKYNYDYIYQSTLSRLPVRLSNIRPRSHSVQGFESSRYSMRIPESHPIQTTQKNLTLSGCPVVIIDIVSNQETSESNIEIPRNNKTIPQLPGEIQKNQIKIGIVGKTANITSEMGRKNMTACKTVPDYRRSRSADSWESLNSPYKVHALPLHKQRASKIYPRPGSFELKDNLGPDMMESTSVSHPLPPLAIPTQAHKSTKSRQPQRVEQAAQRVQRGESLPVRESDMEKPKLPPQVLPEDYEWLGTLDRRSQPATYFDGLKQFQTVEPLPSVPARLVPVSPGISQKSAEQFERERQKIPAIDHKESFVRRPNRPQSTPAFRTSSGTDESPLPSPPPTPPEYRDYTRPHSSPDRFINKTREEDMRTPKNLRQKQWIQIRSHSELEARQVNVGVADSYRSVELPVMIDMLRDKKRNNQSSDRHLEDKNKSHLMPSDSVSRPVSGDFKPGSRQRQSSRFLESSDLERLLAPDPYRKKSKDSNGSVEPGQPVTFESSSRPPMVKMKTVDINAPPIPTRHPTANGGSIKPVDNISSKPKNIRKRPVQRSKSDMDKYLDGKIEKAYSEEIVRRASVKSEGDADKRNGSISSLSELAEYEEQVSKQWERFRDKFRALSRKGLRDHSVPSENVDLKGQTPSDGPPTDTSVREPPHHITTDPPQPSELRKAERGTRESRTSKLPVPIDSWKSPAGSGFVRVITDDAKHSKNEFKRPDRSGDDKCKSTAPTRPQKRYSVRGQPVPLKTELVRQDKNISAGKDRHPPSGSETTEDGKDYHLGYADSQVRDQHHPKSVKGMPSGGTESPRPKSIGHPSSDGGKQIHGVRPSPRHGEEKARYYPDSGEDGVGKAKIAKSPEPIYSQSGSGNVPENKGETVPGAPGGKGKKAFDSDRPSPRSDQMAEEAAPLTPQRLIKRPADQNRRRESGGPERLVPPKLASEENKTERVKPGRLPFDGSQTHRRAEGCSPLTDRHPPKSVEYETSEQGKPTFRSARGSKNREQLPTKTVDDEKTRKPESGLPDKADDGRFRSAASTRSSHGDLAPSRAIASRSRYSPEGRARSKPEKPLSETGRHKIHEPTVAENVKSPHDPTATSTDVSGLKQGDTGSERKPFISRIGGYIRDHTHMFDKLPQRKHQKDREENEQFNDSAANDSVKVSSTSPPPFKPISDRRHPQKRRLYEEIDVNQDQKIKRPSSMEPGNMLFLLALLFNPIFHHLQSGGFAYAC</sequence>
<feature type="compositionally biased region" description="Basic and acidic residues" evidence="1">
    <location>
        <begin position="1115"/>
        <end position="1131"/>
    </location>
</feature>
<accession>A0AAV2SZG1</accession>
<dbReference type="Proteomes" id="UP001497525">
    <property type="component" value="Unassembled WGS sequence"/>
</dbReference>
<feature type="compositionally biased region" description="Basic and acidic residues" evidence="1">
    <location>
        <begin position="1069"/>
        <end position="1092"/>
    </location>
</feature>
<feature type="region of interest" description="Disordered" evidence="1">
    <location>
        <begin position="1489"/>
        <end position="1543"/>
    </location>
</feature>
<gene>
    <name evidence="2" type="ORF">CDAUBV1_LOCUS646</name>
</gene>
<organism evidence="2 3">
    <name type="scientific">Calicophoron daubneyi</name>
    <name type="common">Rumen fluke</name>
    <name type="synonym">Paramphistomum daubneyi</name>
    <dbReference type="NCBI Taxonomy" id="300641"/>
    <lineage>
        <taxon>Eukaryota</taxon>
        <taxon>Metazoa</taxon>
        <taxon>Spiralia</taxon>
        <taxon>Lophotrochozoa</taxon>
        <taxon>Platyhelminthes</taxon>
        <taxon>Trematoda</taxon>
        <taxon>Digenea</taxon>
        <taxon>Plagiorchiida</taxon>
        <taxon>Pronocephalata</taxon>
        <taxon>Paramphistomoidea</taxon>
        <taxon>Paramphistomidae</taxon>
        <taxon>Calicophoron</taxon>
    </lineage>
</organism>
<feature type="region of interest" description="Disordered" evidence="1">
    <location>
        <begin position="546"/>
        <end position="612"/>
    </location>
</feature>
<feature type="compositionally biased region" description="Basic and acidic residues" evidence="1">
    <location>
        <begin position="1017"/>
        <end position="1026"/>
    </location>
</feature>
<feature type="compositionally biased region" description="Basic and acidic residues" evidence="1">
    <location>
        <begin position="1336"/>
        <end position="1345"/>
    </location>
</feature>
<feature type="region of interest" description="Disordered" evidence="1">
    <location>
        <begin position="785"/>
        <end position="971"/>
    </location>
</feature>
<evidence type="ECO:0008006" key="4">
    <source>
        <dbReference type="Google" id="ProtNLM"/>
    </source>
</evidence>
<feature type="compositionally biased region" description="Basic and acidic residues" evidence="1">
    <location>
        <begin position="837"/>
        <end position="848"/>
    </location>
</feature>
<feature type="compositionally biased region" description="Basic and acidic residues" evidence="1">
    <location>
        <begin position="987"/>
        <end position="996"/>
    </location>
</feature>
<feature type="compositionally biased region" description="Basic and acidic residues" evidence="1">
    <location>
        <begin position="1304"/>
        <end position="1314"/>
    </location>
</feature>
<feature type="region of interest" description="Disordered" evidence="1">
    <location>
        <begin position="653"/>
        <end position="749"/>
    </location>
</feature>